<sequence>MTNINLLNKLMIEFLSKYTFSNRDYFFDNNSKRFDPKLIIRNTINKKYGICMDLNYTFSYFLTKYGFDNYLVKAYEQNRKGKFYDIYHLTIIVNINSMKYLADVGFGEFFTEPVLLENNTQTDKIHVETPNVPQRDDKVYDLSINNELIIRVLDKPIIDIGDIDNNYQKFYSAKPEDFPLCRNLYERIYDPQTRKYIMPKKFEKLSQNI</sequence>
<evidence type="ECO:0000256" key="1">
    <source>
        <dbReference type="ARBA" id="ARBA00006547"/>
    </source>
</evidence>
<dbReference type="EMBL" id="MG807320">
    <property type="protein sequence ID" value="AVL95157.1"/>
    <property type="molecule type" value="Genomic_DNA"/>
</dbReference>
<name>A0A2P1EMM4_9VIRU</name>
<protein>
    <recommendedName>
        <fullName evidence="4">Acetyltransferase</fullName>
    </recommendedName>
</protein>
<reference evidence="3" key="1">
    <citation type="submission" date="2018-01" db="EMBL/GenBank/DDBJ databases">
        <title>Testimony of 'menage a trois' revealed by the proteome of Megavirus virophage.</title>
        <authorList>
            <person name="Jeudy S."/>
            <person name="Bertaux L."/>
            <person name="Alempic J.-M."/>
            <person name="Lartigue A."/>
            <person name="Legendre M."/>
            <person name="Philippe N."/>
            <person name="Beucher L."/>
            <person name="Biondi E."/>
            <person name="Juul S."/>
            <person name="Turner D."/>
            <person name="Coute Y."/>
            <person name="Claverie J.-M."/>
            <person name="Abergel C."/>
        </authorList>
    </citation>
    <scope>NUCLEOTIDE SEQUENCE [LARGE SCALE GENOMIC DNA]</scope>
</reference>
<evidence type="ECO:0000313" key="3">
    <source>
        <dbReference type="Proteomes" id="UP000289600"/>
    </source>
</evidence>
<evidence type="ECO:0000313" key="2">
    <source>
        <dbReference type="EMBL" id="AVL95157.1"/>
    </source>
</evidence>
<evidence type="ECO:0008006" key="4">
    <source>
        <dbReference type="Google" id="ProtNLM"/>
    </source>
</evidence>
<accession>A0A2P1EMM4</accession>
<dbReference type="PANTHER" id="PTHR11786">
    <property type="entry name" value="N-HYDROXYARYLAMINE O-ACETYLTRANSFERASE"/>
    <property type="match status" value="1"/>
</dbReference>
<dbReference type="InterPro" id="IPR001447">
    <property type="entry name" value="Arylamine_N-AcTrfase"/>
</dbReference>
<dbReference type="InterPro" id="IPR053710">
    <property type="entry name" value="Arylamine_NAT_domain_sf"/>
</dbReference>
<dbReference type="Proteomes" id="UP000289600">
    <property type="component" value="Segment"/>
</dbReference>
<dbReference type="GO" id="GO:0016407">
    <property type="term" value="F:acetyltransferase activity"/>
    <property type="evidence" value="ECO:0007669"/>
    <property type="project" value="InterPro"/>
</dbReference>
<organism evidence="2 3">
    <name type="scientific">Moumouvirus australiensis</name>
    <dbReference type="NCBI Taxonomy" id="2109587"/>
    <lineage>
        <taxon>Viruses</taxon>
        <taxon>Varidnaviria</taxon>
        <taxon>Bamfordvirae</taxon>
        <taxon>Nucleocytoviricota</taxon>
        <taxon>Megaviricetes</taxon>
        <taxon>Imitervirales</taxon>
        <taxon>Mimiviridae</taxon>
        <taxon>Megamimivirinae</taxon>
        <taxon>Moumouvirus</taxon>
        <taxon>Moumouvirus australiense</taxon>
    </lineage>
</organism>
<dbReference type="InterPro" id="IPR038765">
    <property type="entry name" value="Papain-like_cys_pep_sf"/>
</dbReference>
<dbReference type="Pfam" id="PF00797">
    <property type="entry name" value="Acetyltransf_2"/>
    <property type="match status" value="1"/>
</dbReference>
<gene>
    <name evidence="2" type="ORF">mc_770</name>
</gene>
<comment type="similarity">
    <text evidence="1">Belongs to the arylamine N-acetyltransferase family.</text>
</comment>
<dbReference type="PANTHER" id="PTHR11786:SF0">
    <property type="entry name" value="ARYLAMINE N-ACETYLTRANSFERASE 4-RELATED"/>
    <property type="match status" value="1"/>
</dbReference>
<keyword evidence="3" id="KW-1185">Reference proteome</keyword>
<dbReference type="SUPFAM" id="SSF54001">
    <property type="entry name" value="Cysteine proteinases"/>
    <property type="match status" value="1"/>
</dbReference>
<dbReference type="Gene3D" id="3.30.2140.20">
    <property type="match status" value="1"/>
</dbReference>
<proteinExistence type="inferred from homology"/>